<dbReference type="EMBL" id="JAKFHA010000004">
    <property type="protein sequence ID" value="MCF2527520.1"/>
    <property type="molecule type" value="Genomic_DNA"/>
</dbReference>
<evidence type="ECO:0000256" key="4">
    <source>
        <dbReference type="ARBA" id="ARBA00013244"/>
    </source>
</evidence>
<keyword evidence="11" id="KW-1185">Reference proteome</keyword>
<dbReference type="PROSITE" id="PS51318">
    <property type="entry name" value="TAT"/>
    <property type="match status" value="1"/>
</dbReference>
<dbReference type="InterPro" id="IPR029058">
    <property type="entry name" value="AB_hydrolase_fold"/>
</dbReference>
<dbReference type="InterPro" id="IPR000801">
    <property type="entry name" value="Esterase-like"/>
</dbReference>
<evidence type="ECO:0000256" key="1">
    <source>
        <dbReference type="ARBA" id="ARBA00000697"/>
    </source>
</evidence>
<gene>
    <name evidence="10" type="ORF">LZ495_09880</name>
</gene>
<sequence length="333" mass="35850">MTEIHPSRRSLIKGAGGLGAALALGGAGVVAAAGTANAATVADGFGLRLIDHNEDHPRLKYYRVKTAEIGWPTGPGINVLLPDGYATSGLRYPVLYLFHGGGPGLDFTQWDWIVPYTAGLPMIIVMPDGGQVGWHSNPVSSFVGPRNWESFHMNQLVPWIDANFRTHAEFAGRAVCGFSMGGFGALKYGAKYYGHFASVSSHSGPASMRRNFGAAGHWANATSAAIDLAGGTIYGVPFWDQARVSADNAVENVERYRGKRVYLVAGNGTQDILADFKGFTENQVLQGHQEFSALLTHAGIPHQQFSEQGGHVIRFQRIMTDFQEIVAHLRPAS</sequence>
<reference evidence="10" key="1">
    <citation type="submission" date="2022-01" db="EMBL/GenBank/DDBJ databases">
        <title>Genome-Based Taxonomic Classification of the Phylum Actinobacteria.</title>
        <authorList>
            <person name="Gao Y."/>
        </authorList>
    </citation>
    <scope>NUCLEOTIDE SEQUENCE</scope>
    <source>
        <strain evidence="10">KLBMP 8922</strain>
    </source>
</reference>
<feature type="signal peptide" evidence="9">
    <location>
        <begin position="1"/>
        <end position="38"/>
    </location>
</feature>
<proteinExistence type="inferred from homology"/>
<dbReference type="PANTHER" id="PTHR48098:SF1">
    <property type="entry name" value="DIACYLGLYCEROL ACYLTRANSFERASE_MYCOLYLTRANSFERASE AG85A"/>
    <property type="match status" value="1"/>
</dbReference>
<keyword evidence="9" id="KW-0732">Signal</keyword>
<feature type="chain" id="PRO_5041444319" description="Acyl-CoA:diacylglycerol acyltransferase" evidence="9">
    <location>
        <begin position="39"/>
        <end position="333"/>
    </location>
</feature>
<dbReference type="InterPro" id="IPR006311">
    <property type="entry name" value="TAT_signal"/>
</dbReference>
<keyword evidence="6" id="KW-0012">Acyltransferase</keyword>
<dbReference type="InterPro" id="IPR050583">
    <property type="entry name" value="Mycobacterial_A85_antigen"/>
</dbReference>
<evidence type="ECO:0000256" key="3">
    <source>
        <dbReference type="ARBA" id="ARBA00012820"/>
    </source>
</evidence>
<dbReference type="EC" id="2.3.1.20" evidence="4"/>
<dbReference type="Pfam" id="PF00756">
    <property type="entry name" value="Esterase"/>
    <property type="match status" value="1"/>
</dbReference>
<dbReference type="AlphaFoldDB" id="A0AA41TZP7"/>
<comment type="caution">
    <text evidence="10">The sequence shown here is derived from an EMBL/GenBank/DDBJ whole genome shotgun (WGS) entry which is preliminary data.</text>
</comment>
<evidence type="ECO:0000256" key="8">
    <source>
        <dbReference type="ARBA" id="ARBA00048109"/>
    </source>
</evidence>
<evidence type="ECO:0000256" key="2">
    <source>
        <dbReference type="ARBA" id="ARBA00005874"/>
    </source>
</evidence>
<dbReference type="GO" id="GO:0004144">
    <property type="term" value="F:diacylglycerol O-acyltransferase activity"/>
    <property type="evidence" value="ECO:0007669"/>
    <property type="project" value="UniProtKB-EC"/>
</dbReference>
<dbReference type="EC" id="2.3.1.122" evidence="3"/>
<evidence type="ECO:0000313" key="10">
    <source>
        <dbReference type="EMBL" id="MCF2527520.1"/>
    </source>
</evidence>
<evidence type="ECO:0000256" key="5">
    <source>
        <dbReference type="ARBA" id="ARBA00022679"/>
    </source>
</evidence>
<name>A0AA41TZP7_9ACTN</name>
<dbReference type="Proteomes" id="UP001165378">
    <property type="component" value="Unassembled WGS sequence"/>
</dbReference>
<protein>
    <recommendedName>
        <fullName evidence="7">Acyl-CoA:diacylglycerol acyltransferase</fullName>
        <ecNumber evidence="3">2.3.1.122</ecNumber>
        <ecNumber evidence="4">2.3.1.20</ecNumber>
    </recommendedName>
</protein>
<dbReference type="RefSeq" id="WP_235051668.1">
    <property type="nucleotide sequence ID" value="NZ_JAKFHA010000004.1"/>
</dbReference>
<evidence type="ECO:0000256" key="7">
    <source>
        <dbReference type="ARBA" id="ARBA00032572"/>
    </source>
</evidence>
<dbReference type="GO" id="GO:0050348">
    <property type="term" value="F:trehalose O-mycolyltransferase activity"/>
    <property type="evidence" value="ECO:0007669"/>
    <property type="project" value="UniProtKB-EC"/>
</dbReference>
<evidence type="ECO:0000256" key="6">
    <source>
        <dbReference type="ARBA" id="ARBA00023315"/>
    </source>
</evidence>
<comment type="catalytic activity">
    <reaction evidence="8">
        <text>an acyl-CoA + a 1,2-diacyl-sn-glycerol = a triacyl-sn-glycerol + CoA</text>
        <dbReference type="Rhea" id="RHEA:10868"/>
        <dbReference type="ChEBI" id="CHEBI:17815"/>
        <dbReference type="ChEBI" id="CHEBI:57287"/>
        <dbReference type="ChEBI" id="CHEBI:58342"/>
        <dbReference type="ChEBI" id="CHEBI:64615"/>
        <dbReference type="EC" id="2.3.1.20"/>
    </reaction>
</comment>
<comment type="catalytic activity">
    <reaction evidence="1">
        <text>2 alpha,alpha'-trehalose 6-mycolate = alpha,alpha'-trehalose 6,6'-bismycolate + alpha,alpha-trehalose</text>
        <dbReference type="Rhea" id="RHEA:23472"/>
        <dbReference type="ChEBI" id="CHEBI:16551"/>
        <dbReference type="ChEBI" id="CHEBI:18195"/>
        <dbReference type="ChEBI" id="CHEBI:18234"/>
        <dbReference type="EC" id="2.3.1.122"/>
    </reaction>
</comment>
<keyword evidence="5" id="KW-0808">Transferase</keyword>
<accession>A0AA41TZP7</accession>
<comment type="similarity">
    <text evidence="2">Belongs to the mycobacterial A85 antigen family.</text>
</comment>
<organism evidence="10 11">
    <name type="scientific">Yinghuangia soli</name>
    <dbReference type="NCBI Taxonomy" id="2908204"/>
    <lineage>
        <taxon>Bacteria</taxon>
        <taxon>Bacillati</taxon>
        <taxon>Actinomycetota</taxon>
        <taxon>Actinomycetes</taxon>
        <taxon>Kitasatosporales</taxon>
        <taxon>Streptomycetaceae</taxon>
        <taxon>Yinghuangia</taxon>
    </lineage>
</organism>
<dbReference type="SUPFAM" id="SSF53474">
    <property type="entry name" value="alpha/beta-Hydrolases"/>
    <property type="match status" value="1"/>
</dbReference>
<evidence type="ECO:0000313" key="11">
    <source>
        <dbReference type="Proteomes" id="UP001165378"/>
    </source>
</evidence>
<evidence type="ECO:0000256" key="9">
    <source>
        <dbReference type="SAM" id="SignalP"/>
    </source>
</evidence>
<dbReference type="Gene3D" id="3.40.50.1820">
    <property type="entry name" value="alpha/beta hydrolase"/>
    <property type="match status" value="1"/>
</dbReference>
<dbReference type="PANTHER" id="PTHR48098">
    <property type="entry name" value="ENTEROCHELIN ESTERASE-RELATED"/>
    <property type="match status" value="1"/>
</dbReference>